<accession>M5SJG1</accession>
<dbReference type="RefSeq" id="WP_008667537.1">
    <property type="nucleotide sequence ID" value="NZ_ANOF01000097.1"/>
</dbReference>
<evidence type="ECO:0000313" key="3">
    <source>
        <dbReference type="Proteomes" id="UP000011996"/>
    </source>
</evidence>
<dbReference type="AlphaFoldDB" id="M5SJG1"/>
<dbReference type="EMBL" id="ANOF01000097">
    <property type="protein sequence ID" value="EMI26334.1"/>
    <property type="molecule type" value="Genomic_DNA"/>
</dbReference>
<organism evidence="2 3">
    <name type="scientific">Rhodopirellula europaea SH398</name>
    <dbReference type="NCBI Taxonomy" id="1263868"/>
    <lineage>
        <taxon>Bacteria</taxon>
        <taxon>Pseudomonadati</taxon>
        <taxon>Planctomycetota</taxon>
        <taxon>Planctomycetia</taxon>
        <taxon>Pirellulales</taxon>
        <taxon>Pirellulaceae</taxon>
        <taxon>Rhodopirellula</taxon>
    </lineage>
</organism>
<sequence length="51" mass="5777">MEKSFSDLQAKASKRKSIEDLQTATKPQDPIVLPIGFFEMIETQPIVKLVE</sequence>
<evidence type="ECO:0000313" key="2">
    <source>
        <dbReference type="EMBL" id="EMI26334.1"/>
    </source>
</evidence>
<reference evidence="2 3" key="1">
    <citation type="journal article" date="2013" name="Mar. Genomics">
        <title>Expression of sulfatases in Rhodopirellula baltica and the diversity of sulfatases in the genus Rhodopirellula.</title>
        <authorList>
            <person name="Wegner C.E."/>
            <person name="Richter-Heitmann T."/>
            <person name="Klindworth A."/>
            <person name="Klockow C."/>
            <person name="Richter M."/>
            <person name="Achstetter T."/>
            <person name="Glockner F.O."/>
            <person name="Harder J."/>
        </authorList>
    </citation>
    <scope>NUCLEOTIDE SEQUENCE [LARGE SCALE GENOMIC DNA]</scope>
    <source>
        <strain evidence="2 3">SH398</strain>
    </source>
</reference>
<evidence type="ECO:0000256" key="1">
    <source>
        <dbReference type="SAM" id="MobiDB-lite"/>
    </source>
</evidence>
<feature type="region of interest" description="Disordered" evidence="1">
    <location>
        <begin position="1"/>
        <end position="23"/>
    </location>
</feature>
<name>M5SJG1_9BACT</name>
<gene>
    <name evidence="2" type="ORF">RESH_03140</name>
</gene>
<comment type="caution">
    <text evidence="2">The sequence shown here is derived from an EMBL/GenBank/DDBJ whole genome shotgun (WGS) entry which is preliminary data.</text>
</comment>
<dbReference type="PATRIC" id="fig|1263868.3.peg.3397"/>
<dbReference type="Proteomes" id="UP000011996">
    <property type="component" value="Unassembled WGS sequence"/>
</dbReference>
<protein>
    <submittedName>
        <fullName evidence="2">Uncharacterized protein</fullName>
    </submittedName>
</protein>
<proteinExistence type="predicted"/>